<dbReference type="GO" id="GO:0003677">
    <property type="term" value="F:DNA binding"/>
    <property type="evidence" value="ECO:0007669"/>
    <property type="project" value="UniProtKB-KW"/>
</dbReference>
<evidence type="ECO:0000313" key="4">
    <source>
        <dbReference type="Proteomes" id="UP001174694"/>
    </source>
</evidence>
<dbReference type="AlphaFoldDB" id="A0AA38VY12"/>
<dbReference type="EMBL" id="JANBVO010000001">
    <property type="protein sequence ID" value="KAJ9157418.1"/>
    <property type="molecule type" value="Genomic_DNA"/>
</dbReference>
<accession>A0AA38VY12</accession>
<dbReference type="GO" id="GO:0046983">
    <property type="term" value="F:protein dimerization activity"/>
    <property type="evidence" value="ECO:0007669"/>
    <property type="project" value="InterPro"/>
</dbReference>
<feature type="compositionally biased region" description="Polar residues" evidence="1">
    <location>
        <begin position="304"/>
        <end position="323"/>
    </location>
</feature>
<protein>
    <submittedName>
        <fullName evidence="3">Helix-loop-helix DNA-binding domain-containing protein</fullName>
    </submittedName>
</protein>
<comment type="caution">
    <text evidence="3">The sequence shown here is derived from an EMBL/GenBank/DDBJ whole genome shotgun (WGS) entry which is preliminary data.</text>
</comment>
<proteinExistence type="predicted"/>
<dbReference type="PANTHER" id="PTHR46266">
    <property type="entry name" value="TRANSCRIPTION FACTOR TT8"/>
    <property type="match status" value="1"/>
</dbReference>
<feature type="compositionally biased region" description="Basic residues" evidence="1">
    <location>
        <begin position="160"/>
        <end position="176"/>
    </location>
</feature>
<reference evidence="3" key="1">
    <citation type="submission" date="2022-07" db="EMBL/GenBank/DDBJ databases">
        <title>Fungi with potential for degradation of polypropylene.</title>
        <authorList>
            <person name="Gostincar C."/>
        </authorList>
    </citation>
    <scope>NUCLEOTIDE SEQUENCE</scope>
    <source>
        <strain evidence="3">EXF-13308</strain>
    </source>
</reference>
<keyword evidence="3" id="KW-0238">DNA-binding</keyword>
<feature type="compositionally biased region" description="Low complexity" evidence="1">
    <location>
        <begin position="116"/>
        <end position="145"/>
    </location>
</feature>
<dbReference type="InterPro" id="IPR011598">
    <property type="entry name" value="bHLH_dom"/>
</dbReference>
<dbReference type="Proteomes" id="UP001174694">
    <property type="component" value="Unassembled WGS sequence"/>
</dbReference>
<dbReference type="InterPro" id="IPR036638">
    <property type="entry name" value="HLH_DNA-bd_sf"/>
</dbReference>
<organism evidence="3 4">
    <name type="scientific">Pleurostoma richardsiae</name>
    <dbReference type="NCBI Taxonomy" id="41990"/>
    <lineage>
        <taxon>Eukaryota</taxon>
        <taxon>Fungi</taxon>
        <taxon>Dikarya</taxon>
        <taxon>Ascomycota</taxon>
        <taxon>Pezizomycotina</taxon>
        <taxon>Sordariomycetes</taxon>
        <taxon>Sordariomycetidae</taxon>
        <taxon>Calosphaeriales</taxon>
        <taxon>Pleurostomataceae</taxon>
        <taxon>Pleurostoma</taxon>
    </lineage>
</organism>
<dbReference type="PANTHER" id="PTHR46266:SF4">
    <property type="entry name" value="TRANSCRIPTION FACTOR TT8"/>
    <property type="match status" value="1"/>
</dbReference>
<feature type="domain" description="BHLH" evidence="2">
    <location>
        <begin position="162"/>
        <end position="212"/>
    </location>
</feature>
<dbReference type="Gene3D" id="4.10.280.10">
    <property type="entry name" value="Helix-loop-helix DNA-binding domain"/>
    <property type="match status" value="1"/>
</dbReference>
<evidence type="ECO:0000313" key="3">
    <source>
        <dbReference type="EMBL" id="KAJ9157418.1"/>
    </source>
</evidence>
<gene>
    <name evidence="3" type="ORF">NKR23_g777</name>
</gene>
<feature type="compositionally biased region" description="Polar residues" evidence="1">
    <location>
        <begin position="45"/>
        <end position="63"/>
    </location>
</feature>
<name>A0AA38VY12_9PEZI</name>
<evidence type="ECO:0000256" key="1">
    <source>
        <dbReference type="SAM" id="MobiDB-lite"/>
    </source>
</evidence>
<keyword evidence="4" id="KW-1185">Reference proteome</keyword>
<dbReference type="Pfam" id="PF00010">
    <property type="entry name" value="HLH"/>
    <property type="match status" value="1"/>
</dbReference>
<dbReference type="SMART" id="SM00353">
    <property type="entry name" value="HLH"/>
    <property type="match status" value="1"/>
</dbReference>
<feature type="region of interest" description="Disordered" evidence="1">
    <location>
        <begin position="1"/>
        <end position="178"/>
    </location>
</feature>
<dbReference type="SUPFAM" id="SSF47459">
    <property type="entry name" value="HLH, helix-loop-helix DNA-binding domain"/>
    <property type="match status" value="1"/>
</dbReference>
<feature type="region of interest" description="Disordered" evidence="1">
    <location>
        <begin position="363"/>
        <end position="388"/>
    </location>
</feature>
<feature type="region of interest" description="Disordered" evidence="1">
    <location>
        <begin position="222"/>
        <end position="345"/>
    </location>
</feature>
<sequence>MPRTALPTPASSTDIPGQDGTKQLAALQMAFELPPPAMTPAESRPASSDTKVSASSNPQSSPKTAYPLQASETVKSRRRSSAAQGPARDAFALPPPPTRSRKIIQMKPRPQEETPAEPTASSKSTATAKKGAATAAPAASSASPATKRKQPSATSAAGRKIARKTAHSLIERRRRSKMNEEFAVLKGMIPACTGEMHKLAILQASIEYVRYLEDCVAKLKARREAPDSPATPEETNLPTPSGRDLYNPDRQYSYHQEQQLSPDVEMTGSETASPSFRPSPPRSTQLPISPALLAEESRPRHDSYSSVSTDQRHYSYSSSTTSPAFGPQTYGHAPSIPGSTLTSPALLPQRDLDQEATAALLMLNTDRRGTGGGSSNGRGMSVRDLLST</sequence>
<evidence type="ECO:0000259" key="2">
    <source>
        <dbReference type="PROSITE" id="PS50888"/>
    </source>
</evidence>
<dbReference type="PROSITE" id="PS50888">
    <property type="entry name" value="BHLH"/>
    <property type="match status" value="1"/>
</dbReference>